<accession>A0AAV5VEG2</accession>
<evidence type="ECO:0000256" key="1">
    <source>
        <dbReference type="SAM" id="MobiDB-lite"/>
    </source>
</evidence>
<feature type="transmembrane region" description="Helical" evidence="2">
    <location>
        <begin position="34"/>
        <end position="58"/>
    </location>
</feature>
<keyword evidence="2" id="KW-0472">Membrane</keyword>
<organism evidence="3 4">
    <name type="scientific">Pristionchus fissidentatus</name>
    <dbReference type="NCBI Taxonomy" id="1538716"/>
    <lineage>
        <taxon>Eukaryota</taxon>
        <taxon>Metazoa</taxon>
        <taxon>Ecdysozoa</taxon>
        <taxon>Nematoda</taxon>
        <taxon>Chromadorea</taxon>
        <taxon>Rhabditida</taxon>
        <taxon>Rhabditina</taxon>
        <taxon>Diplogasteromorpha</taxon>
        <taxon>Diplogasteroidea</taxon>
        <taxon>Neodiplogasteridae</taxon>
        <taxon>Pristionchus</taxon>
    </lineage>
</organism>
<dbReference type="EMBL" id="BTSY01000002">
    <property type="protein sequence ID" value="GMT16975.1"/>
    <property type="molecule type" value="Genomic_DNA"/>
</dbReference>
<keyword evidence="4" id="KW-1185">Reference proteome</keyword>
<evidence type="ECO:0000256" key="2">
    <source>
        <dbReference type="SAM" id="Phobius"/>
    </source>
</evidence>
<sequence>MEPSPPPRISSAHQIGGPKVTFHGLQAQTWRASLAAFSSALLLGLILVSLLIIGIYSLKDRGVVEELFDYLDKTVAISKINYNHALGLFKLNNNEMLALSQHKSYRTLLSCFLFSDLAALVFIVFILLIFFTSDLESGKMRIVYWTLLILGALYFIITTHLLVFLLLPFSSTLSNSSHALLDRSIPHNTGGLMQMENRFGCTFDLNLYAAYQRRANPKNTCDPYIDDSFLPNGLLFFLLFLRIFPFVLFVLLVIKRTPLSEALAQFMENRKSTKSQPPKRNNTIDYSKSPGASVLKEPRSIAIVPPVAPSPGLDHSISYNNAAYLATSGMNTSRSSELSRIEDIDIYKGSTHYHSGSIMSDV</sequence>
<keyword evidence="2" id="KW-1133">Transmembrane helix</keyword>
<proteinExistence type="predicted"/>
<feature type="transmembrane region" description="Helical" evidence="2">
    <location>
        <begin position="234"/>
        <end position="254"/>
    </location>
</feature>
<evidence type="ECO:0000313" key="4">
    <source>
        <dbReference type="Proteomes" id="UP001432322"/>
    </source>
</evidence>
<protein>
    <recommendedName>
        <fullName evidence="5">G protein-coupled receptor</fullName>
    </recommendedName>
</protein>
<comment type="caution">
    <text evidence="3">The sequence shown here is derived from an EMBL/GenBank/DDBJ whole genome shotgun (WGS) entry which is preliminary data.</text>
</comment>
<evidence type="ECO:0008006" key="5">
    <source>
        <dbReference type="Google" id="ProtNLM"/>
    </source>
</evidence>
<name>A0AAV5VEG2_9BILA</name>
<reference evidence="3" key="1">
    <citation type="submission" date="2023-10" db="EMBL/GenBank/DDBJ databases">
        <title>Genome assembly of Pristionchus species.</title>
        <authorList>
            <person name="Yoshida K."/>
            <person name="Sommer R.J."/>
        </authorList>
    </citation>
    <scope>NUCLEOTIDE SEQUENCE</scope>
    <source>
        <strain evidence="3">RS5133</strain>
    </source>
</reference>
<evidence type="ECO:0000313" key="3">
    <source>
        <dbReference type="EMBL" id="GMT16975.1"/>
    </source>
</evidence>
<dbReference type="Proteomes" id="UP001432322">
    <property type="component" value="Unassembled WGS sequence"/>
</dbReference>
<feature type="transmembrane region" description="Helical" evidence="2">
    <location>
        <begin position="142"/>
        <end position="167"/>
    </location>
</feature>
<feature type="compositionally biased region" description="Polar residues" evidence="1">
    <location>
        <begin position="274"/>
        <end position="286"/>
    </location>
</feature>
<keyword evidence="2" id="KW-0812">Transmembrane</keyword>
<gene>
    <name evidence="3" type="ORF">PFISCL1PPCAC_8272</name>
</gene>
<dbReference type="AlphaFoldDB" id="A0AAV5VEG2"/>
<feature type="region of interest" description="Disordered" evidence="1">
    <location>
        <begin position="269"/>
        <end position="292"/>
    </location>
</feature>
<feature type="transmembrane region" description="Helical" evidence="2">
    <location>
        <begin position="107"/>
        <end position="130"/>
    </location>
</feature>